<dbReference type="Proteomes" id="UP001057402">
    <property type="component" value="Chromosome 11"/>
</dbReference>
<keyword evidence="2" id="KW-1185">Reference proteome</keyword>
<accession>A0ACB9LK26</accession>
<organism evidence="1 2">
    <name type="scientific">Melastoma candidum</name>
    <dbReference type="NCBI Taxonomy" id="119954"/>
    <lineage>
        <taxon>Eukaryota</taxon>
        <taxon>Viridiplantae</taxon>
        <taxon>Streptophyta</taxon>
        <taxon>Embryophyta</taxon>
        <taxon>Tracheophyta</taxon>
        <taxon>Spermatophyta</taxon>
        <taxon>Magnoliopsida</taxon>
        <taxon>eudicotyledons</taxon>
        <taxon>Gunneridae</taxon>
        <taxon>Pentapetalae</taxon>
        <taxon>rosids</taxon>
        <taxon>malvids</taxon>
        <taxon>Myrtales</taxon>
        <taxon>Melastomataceae</taxon>
        <taxon>Melastomatoideae</taxon>
        <taxon>Melastomateae</taxon>
        <taxon>Melastoma</taxon>
    </lineage>
</organism>
<reference evidence="2" key="1">
    <citation type="journal article" date="2023" name="Front. Plant Sci.">
        <title>Chromosomal-level genome assembly of Melastoma candidum provides insights into trichome evolution.</title>
        <authorList>
            <person name="Zhong Y."/>
            <person name="Wu W."/>
            <person name="Sun C."/>
            <person name="Zou P."/>
            <person name="Liu Y."/>
            <person name="Dai S."/>
            <person name="Zhou R."/>
        </authorList>
    </citation>
    <scope>NUCLEOTIDE SEQUENCE [LARGE SCALE GENOMIC DNA]</scope>
</reference>
<comment type="caution">
    <text evidence="1">The sequence shown here is derived from an EMBL/GenBank/DDBJ whole genome shotgun (WGS) entry which is preliminary data.</text>
</comment>
<dbReference type="EMBL" id="CM042890">
    <property type="protein sequence ID" value="KAI4311664.1"/>
    <property type="molecule type" value="Genomic_DNA"/>
</dbReference>
<evidence type="ECO:0000313" key="1">
    <source>
        <dbReference type="EMBL" id="KAI4311664.1"/>
    </source>
</evidence>
<protein>
    <submittedName>
        <fullName evidence="1">Uncharacterized protein</fullName>
    </submittedName>
</protein>
<sequence length="205" mass="22072">MARPTDAAIAISVTTILLLLGGTTATRSAPGSIPLDCTGRRIHVRDLPPAFKLGLLFSCSDYAPFLEEFCHYLSEHGLGQPTRPGSVSWHRTVPLALELLFHRRLLSYPCLSRDPSLADAVFLLTTLPSLRCLTCTVLLLIRRPPTASTSLSSSLGISRRCGGGMMGTTTSSSLHGGTSIRTLKRISRSGVRLSSGYQSFVTSLR</sequence>
<evidence type="ECO:0000313" key="2">
    <source>
        <dbReference type="Proteomes" id="UP001057402"/>
    </source>
</evidence>
<name>A0ACB9LK26_9MYRT</name>
<proteinExistence type="predicted"/>
<gene>
    <name evidence="1" type="ORF">MLD38_036542</name>
</gene>